<name>A0ACC2ER92_DIPCM</name>
<comment type="caution">
    <text evidence="1">The sequence shown here is derived from an EMBL/GenBank/DDBJ whole genome shotgun (WGS) entry which is preliminary data.</text>
</comment>
<evidence type="ECO:0000313" key="2">
    <source>
        <dbReference type="Proteomes" id="UP001162992"/>
    </source>
</evidence>
<accession>A0ACC2ER92</accession>
<organism evidence="1 2">
    <name type="scientific">Diphasiastrum complanatum</name>
    <name type="common">Issler's clubmoss</name>
    <name type="synonym">Lycopodium complanatum</name>
    <dbReference type="NCBI Taxonomy" id="34168"/>
    <lineage>
        <taxon>Eukaryota</taxon>
        <taxon>Viridiplantae</taxon>
        <taxon>Streptophyta</taxon>
        <taxon>Embryophyta</taxon>
        <taxon>Tracheophyta</taxon>
        <taxon>Lycopodiopsida</taxon>
        <taxon>Lycopodiales</taxon>
        <taxon>Lycopodiaceae</taxon>
        <taxon>Lycopodioideae</taxon>
        <taxon>Diphasiastrum</taxon>
    </lineage>
</organism>
<keyword evidence="2" id="KW-1185">Reference proteome</keyword>
<reference evidence="2" key="1">
    <citation type="journal article" date="2024" name="Proc. Natl. Acad. Sci. U.S.A.">
        <title>Extraordinary preservation of gene collinearity over three hundred million years revealed in homosporous lycophytes.</title>
        <authorList>
            <person name="Li C."/>
            <person name="Wickell D."/>
            <person name="Kuo L.Y."/>
            <person name="Chen X."/>
            <person name="Nie B."/>
            <person name="Liao X."/>
            <person name="Peng D."/>
            <person name="Ji J."/>
            <person name="Jenkins J."/>
            <person name="Williams M."/>
            <person name="Shu S."/>
            <person name="Plott C."/>
            <person name="Barry K."/>
            <person name="Rajasekar S."/>
            <person name="Grimwood J."/>
            <person name="Han X."/>
            <person name="Sun S."/>
            <person name="Hou Z."/>
            <person name="He W."/>
            <person name="Dai G."/>
            <person name="Sun C."/>
            <person name="Schmutz J."/>
            <person name="Leebens-Mack J.H."/>
            <person name="Li F.W."/>
            <person name="Wang L."/>
        </authorList>
    </citation>
    <scope>NUCLEOTIDE SEQUENCE [LARGE SCALE GENOMIC DNA]</scope>
    <source>
        <strain evidence="2">cv. PW_Plant_1</strain>
    </source>
</reference>
<dbReference type="EMBL" id="CM055092">
    <property type="protein sequence ID" value="KAJ7568928.1"/>
    <property type="molecule type" value="Genomic_DNA"/>
</dbReference>
<evidence type="ECO:0000313" key="1">
    <source>
        <dbReference type="EMBL" id="KAJ7568928.1"/>
    </source>
</evidence>
<gene>
    <name evidence="1" type="ORF">O6H91_01G053600</name>
</gene>
<proteinExistence type="predicted"/>
<dbReference type="Proteomes" id="UP001162992">
    <property type="component" value="Chromosome 1"/>
</dbReference>
<protein>
    <submittedName>
        <fullName evidence="1">Uncharacterized protein</fullName>
    </submittedName>
</protein>
<sequence>MHLPPPPSSSLAAAPTRGLLFNASGRSCRLCPSLQTKEEASIPNPSPFHSFFTIHRSNPPSQSLRFCFPNRYCTKPICRFACASKPDQPFLQQTECLGDWQDGKKGVTWEADQIAEAIGGRLITKGCAGTICTDTRLLDRGEWFLALCGPRLDGHCFQQQALEKGCSGVIARAVPSDWPAGFVQVADTMDALLCIAAHVRKKYSGPVVGITGSCGKTTTRLMTSLALESLGHIHQTHGNLNNRYGVPLSILKMPSCSAACVLELGMNHPGEILELSRVSQPTIRVILNAGPAHMQNFGSVEDIAAAKGELFADAQPGDVCVVNADDPLVMGLFIPQGIRVVRFGSSENCHMKLRSAKLVRGGLAVSLVLEHWVNELEPQAFVASPWSTGDDCKNSLGVESLSQLGNHGKESGSIGSSLSDTGFNHTNKTAWRCKSSVEFEIPSPGLHLALNACAAAAVAMLLDASLLHVAESLSKYYPLSMRSRYEELDSGVFLIDDSYNANPMSMKAAIGLLESIDSKGRKIALLGDMLELGDLTKQAHMEALRLCQSSGVSMMGLAGPVFMESVHRDEAERVHLMPCHILCCPDSTSLAAEIVSKLRKKDVILVKGSRSMQMEVVVTAIKQTSQFL</sequence>